<accession>A0A0D0EDC2</accession>
<dbReference type="Proteomes" id="UP000054538">
    <property type="component" value="Unassembled WGS sequence"/>
</dbReference>
<dbReference type="EMBL" id="KN824825">
    <property type="protein sequence ID" value="KIL00866.1"/>
    <property type="molecule type" value="Genomic_DNA"/>
</dbReference>
<protein>
    <submittedName>
        <fullName evidence="1">Uncharacterized protein</fullName>
    </submittedName>
</protein>
<reference evidence="1 2" key="1">
    <citation type="submission" date="2014-04" db="EMBL/GenBank/DDBJ databases">
        <authorList>
            <consortium name="DOE Joint Genome Institute"/>
            <person name="Kuo A."/>
            <person name="Kohler A."/>
            <person name="Jargeat P."/>
            <person name="Nagy L.G."/>
            <person name="Floudas D."/>
            <person name="Copeland A."/>
            <person name="Barry K.W."/>
            <person name="Cichocki N."/>
            <person name="Veneault-Fourrey C."/>
            <person name="LaButti K."/>
            <person name="Lindquist E.A."/>
            <person name="Lipzen A."/>
            <person name="Lundell T."/>
            <person name="Morin E."/>
            <person name="Murat C."/>
            <person name="Sun H."/>
            <person name="Tunlid A."/>
            <person name="Henrissat B."/>
            <person name="Grigoriev I.V."/>
            <person name="Hibbett D.S."/>
            <person name="Martin F."/>
            <person name="Nordberg H.P."/>
            <person name="Cantor M.N."/>
            <person name="Hua S.X."/>
        </authorList>
    </citation>
    <scope>NUCLEOTIDE SEQUENCE [LARGE SCALE GENOMIC DNA]</scope>
    <source>
        <strain evidence="1 2">Ve08.2h10</strain>
    </source>
</reference>
<evidence type="ECO:0000313" key="1">
    <source>
        <dbReference type="EMBL" id="KIL00866.1"/>
    </source>
</evidence>
<evidence type="ECO:0000313" key="2">
    <source>
        <dbReference type="Proteomes" id="UP000054538"/>
    </source>
</evidence>
<gene>
    <name evidence="1" type="ORF">PAXRUDRAFT_23037</name>
</gene>
<organism evidence="1 2">
    <name type="scientific">Paxillus rubicundulus Ve08.2h10</name>
    <dbReference type="NCBI Taxonomy" id="930991"/>
    <lineage>
        <taxon>Eukaryota</taxon>
        <taxon>Fungi</taxon>
        <taxon>Dikarya</taxon>
        <taxon>Basidiomycota</taxon>
        <taxon>Agaricomycotina</taxon>
        <taxon>Agaricomycetes</taxon>
        <taxon>Agaricomycetidae</taxon>
        <taxon>Boletales</taxon>
        <taxon>Paxilineae</taxon>
        <taxon>Paxillaceae</taxon>
        <taxon>Paxillus</taxon>
    </lineage>
</organism>
<sequence>MGLEQGSITDCCSCTLDEAGQEQHMIHNLLFVRPGQTNSMEQKAKGSQVTAQLAVYPSKIISTSFVQLKAFPTMQPGLSLVLNHVAFVVSQITMHVLTLNKVQGCAPKWITHCLYQEDFHYGYAEKGSNNKPCCNIPIVCLLCDHQLKDTDTCTALWHYNIEVHLGNRHSEYAHPGKPQGLPLPHEMYDIIFFLTDLEQKANIPLPPPFHNIQEKKNRASANMHVQKHRLDSMTFAKAALLSKKAKQ</sequence>
<dbReference type="OrthoDB" id="2953545at2759"/>
<dbReference type="HOGENOM" id="CLU_1124866_0_0_1"/>
<keyword evidence="2" id="KW-1185">Reference proteome</keyword>
<name>A0A0D0EDC2_9AGAM</name>
<dbReference type="InParanoid" id="A0A0D0EDC2"/>
<dbReference type="AlphaFoldDB" id="A0A0D0EDC2"/>
<reference evidence="2" key="2">
    <citation type="submission" date="2015-01" db="EMBL/GenBank/DDBJ databases">
        <title>Evolutionary Origins and Diversification of the Mycorrhizal Mutualists.</title>
        <authorList>
            <consortium name="DOE Joint Genome Institute"/>
            <consortium name="Mycorrhizal Genomics Consortium"/>
            <person name="Kohler A."/>
            <person name="Kuo A."/>
            <person name="Nagy L.G."/>
            <person name="Floudas D."/>
            <person name="Copeland A."/>
            <person name="Barry K.W."/>
            <person name="Cichocki N."/>
            <person name="Veneault-Fourrey C."/>
            <person name="LaButti K."/>
            <person name="Lindquist E.A."/>
            <person name="Lipzen A."/>
            <person name="Lundell T."/>
            <person name="Morin E."/>
            <person name="Murat C."/>
            <person name="Riley R."/>
            <person name="Ohm R."/>
            <person name="Sun H."/>
            <person name="Tunlid A."/>
            <person name="Henrissat B."/>
            <person name="Grigoriev I.V."/>
            <person name="Hibbett D.S."/>
            <person name="Martin F."/>
        </authorList>
    </citation>
    <scope>NUCLEOTIDE SEQUENCE [LARGE SCALE GENOMIC DNA]</scope>
    <source>
        <strain evidence="2">Ve08.2h10</strain>
    </source>
</reference>
<proteinExistence type="predicted"/>